<evidence type="ECO:0000313" key="2">
    <source>
        <dbReference type="Proteomes" id="UP001595791"/>
    </source>
</evidence>
<gene>
    <name evidence="1" type="ORF">ACFOW7_21815</name>
</gene>
<proteinExistence type="predicted"/>
<sequence>MSGDQLPDGPPPEVLAKLDPRSRAVIQTLDFFMRALAPANRREMAMGVHQLIQTLVRNLEVNCGADFALRVLDDVGRKMLTQPIEEFAPDKIVELSTKPDASAIH</sequence>
<organism evidence="1 2">
    <name type="scientific">Chitinimonas lacunae</name>
    <dbReference type="NCBI Taxonomy" id="1963018"/>
    <lineage>
        <taxon>Bacteria</taxon>
        <taxon>Pseudomonadati</taxon>
        <taxon>Pseudomonadota</taxon>
        <taxon>Betaproteobacteria</taxon>
        <taxon>Neisseriales</taxon>
        <taxon>Chitinibacteraceae</taxon>
        <taxon>Chitinimonas</taxon>
    </lineage>
</organism>
<dbReference type="RefSeq" id="WP_378168699.1">
    <property type="nucleotide sequence ID" value="NZ_JBHSBU010000004.1"/>
</dbReference>
<comment type="caution">
    <text evidence="1">The sequence shown here is derived from an EMBL/GenBank/DDBJ whole genome shotgun (WGS) entry which is preliminary data.</text>
</comment>
<dbReference type="EMBL" id="JBHSBU010000004">
    <property type="protein sequence ID" value="MFC4161977.1"/>
    <property type="molecule type" value="Genomic_DNA"/>
</dbReference>
<protein>
    <submittedName>
        <fullName evidence="1">Uncharacterized protein</fullName>
    </submittedName>
</protein>
<name>A0ABV8MZ12_9NEIS</name>
<reference evidence="2" key="1">
    <citation type="journal article" date="2019" name="Int. J. Syst. Evol. Microbiol.">
        <title>The Global Catalogue of Microorganisms (GCM) 10K type strain sequencing project: providing services to taxonomists for standard genome sequencing and annotation.</title>
        <authorList>
            <consortium name="The Broad Institute Genomics Platform"/>
            <consortium name="The Broad Institute Genome Sequencing Center for Infectious Disease"/>
            <person name="Wu L."/>
            <person name="Ma J."/>
        </authorList>
    </citation>
    <scope>NUCLEOTIDE SEQUENCE [LARGE SCALE GENOMIC DNA]</scope>
    <source>
        <strain evidence="2">LMG 29894</strain>
    </source>
</reference>
<dbReference type="Proteomes" id="UP001595791">
    <property type="component" value="Unassembled WGS sequence"/>
</dbReference>
<accession>A0ABV8MZ12</accession>
<keyword evidence="2" id="KW-1185">Reference proteome</keyword>
<evidence type="ECO:0000313" key="1">
    <source>
        <dbReference type="EMBL" id="MFC4161977.1"/>
    </source>
</evidence>